<proteinExistence type="predicted"/>
<accession>A0A4C2A2S3</accession>
<reference evidence="1 2" key="1">
    <citation type="journal article" date="2019" name="Commun. Biol.">
        <title>The bagworm genome reveals a unique fibroin gene that provides high tensile strength.</title>
        <authorList>
            <person name="Kono N."/>
            <person name="Nakamura H."/>
            <person name="Ohtoshi R."/>
            <person name="Tomita M."/>
            <person name="Numata K."/>
            <person name="Arakawa K."/>
        </authorList>
    </citation>
    <scope>NUCLEOTIDE SEQUENCE [LARGE SCALE GENOMIC DNA]</scope>
</reference>
<evidence type="ECO:0000313" key="2">
    <source>
        <dbReference type="Proteomes" id="UP000299102"/>
    </source>
</evidence>
<dbReference type="AlphaFoldDB" id="A0A4C2A2S3"/>
<organism evidence="1 2">
    <name type="scientific">Eumeta variegata</name>
    <name type="common">Bagworm moth</name>
    <name type="synonym">Eumeta japonica</name>
    <dbReference type="NCBI Taxonomy" id="151549"/>
    <lineage>
        <taxon>Eukaryota</taxon>
        <taxon>Metazoa</taxon>
        <taxon>Ecdysozoa</taxon>
        <taxon>Arthropoda</taxon>
        <taxon>Hexapoda</taxon>
        <taxon>Insecta</taxon>
        <taxon>Pterygota</taxon>
        <taxon>Neoptera</taxon>
        <taxon>Endopterygota</taxon>
        <taxon>Lepidoptera</taxon>
        <taxon>Glossata</taxon>
        <taxon>Ditrysia</taxon>
        <taxon>Tineoidea</taxon>
        <taxon>Psychidae</taxon>
        <taxon>Oiketicinae</taxon>
        <taxon>Eumeta</taxon>
    </lineage>
</organism>
<sequence>MLPHPALHHQVSPVRGVPPPAATSVKRLIVRYEKCHLHLLSTPCAPPDQHIAPDSQRPALPLHKPASRCIFSHMPKSLLKAPTKDSISTISWSPHHPHVIFATKSVYVSDVTDTVLTPCCVTASERLRTR</sequence>
<dbReference type="EMBL" id="BGZK01002360">
    <property type="protein sequence ID" value="GBP93285.1"/>
    <property type="molecule type" value="Genomic_DNA"/>
</dbReference>
<keyword evidence="2" id="KW-1185">Reference proteome</keyword>
<protein>
    <submittedName>
        <fullName evidence="1">Uncharacterized protein</fullName>
    </submittedName>
</protein>
<name>A0A4C2A2S3_EUMVA</name>
<comment type="caution">
    <text evidence="1">The sequence shown here is derived from an EMBL/GenBank/DDBJ whole genome shotgun (WGS) entry which is preliminary data.</text>
</comment>
<evidence type="ECO:0000313" key="1">
    <source>
        <dbReference type="EMBL" id="GBP93285.1"/>
    </source>
</evidence>
<gene>
    <name evidence="1" type="ORF">EVAR_91243_1</name>
</gene>
<dbReference type="Proteomes" id="UP000299102">
    <property type="component" value="Unassembled WGS sequence"/>
</dbReference>